<evidence type="ECO:0000313" key="17">
    <source>
        <dbReference type="EMBL" id="CAD7231682.1"/>
    </source>
</evidence>
<comment type="similarity">
    <text evidence="2 12">Belongs to the DNA polymerase type-B family.</text>
</comment>
<dbReference type="GO" id="GO:0000166">
    <property type="term" value="F:nucleotide binding"/>
    <property type="evidence" value="ECO:0007669"/>
    <property type="project" value="InterPro"/>
</dbReference>
<dbReference type="CDD" id="cd05532">
    <property type="entry name" value="POLBc_alpha"/>
    <property type="match status" value="1"/>
</dbReference>
<evidence type="ECO:0000256" key="1">
    <source>
        <dbReference type="ARBA" id="ARBA00004123"/>
    </source>
</evidence>
<feature type="compositionally biased region" description="Basic and acidic residues" evidence="13">
    <location>
        <begin position="291"/>
        <end position="309"/>
    </location>
</feature>
<evidence type="ECO:0000256" key="4">
    <source>
        <dbReference type="ARBA" id="ARBA00022695"/>
    </source>
</evidence>
<proteinExistence type="inferred from homology"/>
<dbReference type="FunFam" id="1.10.287.690:FF:000003">
    <property type="entry name" value="DNA polymerase"/>
    <property type="match status" value="1"/>
</dbReference>
<dbReference type="NCBIfam" id="TIGR00592">
    <property type="entry name" value="pol2"/>
    <property type="match status" value="1"/>
</dbReference>
<keyword evidence="8" id="KW-0862">Zinc</keyword>
<dbReference type="GO" id="GO:0006273">
    <property type="term" value="P:lagging strand elongation"/>
    <property type="evidence" value="ECO:0007669"/>
    <property type="project" value="TreeGrafter"/>
</dbReference>
<protein>
    <recommendedName>
        <fullName evidence="12">DNA polymerase</fullName>
        <ecNumber evidence="12">2.7.7.7</ecNumber>
    </recommendedName>
</protein>
<dbReference type="InterPro" id="IPR017964">
    <property type="entry name" value="DNA-dir_DNA_pol_B_CS"/>
</dbReference>
<dbReference type="InterPro" id="IPR006172">
    <property type="entry name" value="DNA-dir_DNA_pol_B"/>
</dbReference>
<dbReference type="SUPFAM" id="SSF53098">
    <property type="entry name" value="Ribonuclease H-like"/>
    <property type="match status" value="1"/>
</dbReference>
<dbReference type="Gene3D" id="1.10.287.690">
    <property type="entry name" value="Helix hairpin bin"/>
    <property type="match status" value="1"/>
</dbReference>
<evidence type="ECO:0000256" key="2">
    <source>
        <dbReference type="ARBA" id="ARBA00005755"/>
    </source>
</evidence>
<dbReference type="GO" id="GO:0008270">
    <property type="term" value="F:zinc ion binding"/>
    <property type="evidence" value="ECO:0007669"/>
    <property type="project" value="UniProtKB-KW"/>
</dbReference>
<evidence type="ECO:0000256" key="3">
    <source>
        <dbReference type="ARBA" id="ARBA00022679"/>
    </source>
</evidence>
<dbReference type="GO" id="GO:0006272">
    <property type="term" value="P:leading strand elongation"/>
    <property type="evidence" value="ECO:0007669"/>
    <property type="project" value="TreeGrafter"/>
</dbReference>
<name>A0A7R8WHC5_9CRUS</name>
<dbReference type="GO" id="GO:0003697">
    <property type="term" value="F:single-stranded DNA binding"/>
    <property type="evidence" value="ECO:0007669"/>
    <property type="project" value="TreeGrafter"/>
</dbReference>
<dbReference type="AlphaFoldDB" id="A0A7R8WHC5"/>
<dbReference type="OrthoDB" id="6755010at2759"/>
<dbReference type="EMBL" id="OB663775">
    <property type="protein sequence ID" value="CAD7231682.1"/>
    <property type="molecule type" value="Genomic_DNA"/>
</dbReference>
<evidence type="ECO:0000256" key="7">
    <source>
        <dbReference type="ARBA" id="ARBA00022771"/>
    </source>
</evidence>
<dbReference type="Pfam" id="PF00136">
    <property type="entry name" value="DNA_pol_B"/>
    <property type="match status" value="1"/>
</dbReference>
<dbReference type="SUPFAM" id="SSF56672">
    <property type="entry name" value="DNA/RNA polymerases"/>
    <property type="match status" value="1"/>
</dbReference>
<feature type="domain" description="Zinc finger DNA-directed DNA polymerase family B alpha" evidence="16">
    <location>
        <begin position="745"/>
        <end position="924"/>
    </location>
</feature>
<dbReference type="CDD" id="cd05776">
    <property type="entry name" value="DNA_polB_alpha_exo"/>
    <property type="match status" value="1"/>
</dbReference>
<accession>A0A7R8WHC5</accession>
<dbReference type="Gene3D" id="3.90.1600.10">
    <property type="entry name" value="Palm domain of DNA polymerase"/>
    <property type="match status" value="1"/>
</dbReference>
<evidence type="ECO:0000259" key="16">
    <source>
        <dbReference type="Pfam" id="PF08996"/>
    </source>
</evidence>
<feature type="region of interest" description="Disordered" evidence="13">
    <location>
        <begin position="945"/>
        <end position="979"/>
    </location>
</feature>
<evidence type="ECO:0000256" key="6">
    <source>
        <dbReference type="ARBA" id="ARBA00022723"/>
    </source>
</evidence>
<feature type="domain" description="DNA-directed DNA polymerase family B exonuclease" evidence="15">
    <location>
        <begin position="8"/>
        <end position="185"/>
    </location>
</feature>
<dbReference type="GO" id="GO:0003688">
    <property type="term" value="F:DNA replication origin binding"/>
    <property type="evidence" value="ECO:0007669"/>
    <property type="project" value="TreeGrafter"/>
</dbReference>
<evidence type="ECO:0000259" key="15">
    <source>
        <dbReference type="Pfam" id="PF03104"/>
    </source>
</evidence>
<dbReference type="InterPro" id="IPR036397">
    <property type="entry name" value="RNaseH_sf"/>
</dbReference>
<comment type="subcellular location">
    <subcellularLocation>
        <location evidence="1">Nucleus</location>
    </subcellularLocation>
</comment>
<evidence type="ECO:0000256" key="12">
    <source>
        <dbReference type="RuleBase" id="RU000442"/>
    </source>
</evidence>
<evidence type="ECO:0000256" key="13">
    <source>
        <dbReference type="SAM" id="MobiDB-lite"/>
    </source>
</evidence>
<reference evidence="17" key="1">
    <citation type="submission" date="2020-11" db="EMBL/GenBank/DDBJ databases">
        <authorList>
            <person name="Tran Van P."/>
        </authorList>
    </citation>
    <scope>NUCLEOTIDE SEQUENCE</scope>
</reference>
<sequence>MQSPPAPPPLSLMSITVRTAVNMSSLAHEIVSVACVRNANFPLDKAPPKPAFDGQHWIVLSKPSDCAWPYDLKNYADLSAHVKSQVHRRNTENEVLALLLREINAFDPDIIMSHDLAGHDLEVILHRLQALKTPRWDKIGRLRRHGALKLPTSRLHAEQFVPGRLLCDLQTSAKELIKAKTYDLPSLCAVIMAGQNIQPPEHYPADKVKTSYMQSRDLLRMLQNTLEEAACVLQLACDLNVLPLALQITNIAGSLMSRTLLGGRSERNEWLLLHAFFEKGYIVPDKWSTARREGGKKGEQENEKDGAGDKKKKATYAGGLVLDPAPGLYESFILLLDFNSLYPSIIQEFNICFTTVARGKNSAGTSADPLLALPSSDAEPGILPNEIRKLVESRRAVKNLLKDPNISPDLKMQYDIRQKALKLTANSMYGCLGFAHSRFYAPILAALTTAKGRDTLLQAKDMVERSNFRVIYGDTDSLMVATNSTDYDQVLGMGKQIKTNVNRMYRLLELDIDGVFASMLLLKKKKYAALVVSRDPKTRKLKYEEELKGLDIVRRDWSVVACEAGRFVVTTLLEQGVSLDDKMDTIIDYMTELAGNLRSGKIPLSKLIITKSLTKDPESYSESTIKSLPHVLVALRSNKNIGAKRIRSGDTVEYIVCKDGTDNAATQRGYSMQEVNAKRDALSPDLDYYLTNQISPVVNRLLEPLIGIDPVRIAHALGVDPKIYLREEPKAKLDLDATDIEIAARCPKLTYTCRKCGAMKVLERPIIVPGEGKAPECSLARCAGTNCTDPPFRHHAQLKRDLIILIRNTILAPQEGMHCSKESCEYRVDGIPDMRSQEESPTCPICDSHLLNNCDNNIIYHSFLALESAFDIKKEMLSVQASVRSHLNNQLLGSMSDVYDDLLKTVKAYDSVCEFSRFNCYEIFHDQIPVQEIYALQDALSEELQSRNPATESELDFPSSDIYNEHRLDSGYASEPEDE</sequence>
<dbReference type="InterPro" id="IPR015088">
    <property type="entry name" value="Znf_DNA-dir_DNA_pol_B_alpha"/>
</dbReference>
<dbReference type="InterPro" id="IPR038256">
    <property type="entry name" value="Pol_alpha_znc_sf"/>
</dbReference>
<evidence type="ECO:0000259" key="14">
    <source>
        <dbReference type="Pfam" id="PF00136"/>
    </source>
</evidence>
<organism evidence="17">
    <name type="scientific">Cyprideis torosa</name>
    <dbReference type="NCBI Taxonomy" id="163714"/>
    <lineage>
        <taxon>Eukaryota</taxon>
        <taxon>Metazoa</taxon>
        <taxon>Ecdysozoa</taxon>
        <taxon>Arthropoda</taxon>
        <taxon>Crustacea</taxon>
        <taxon>Oligostraca</taxon>
        <taxon>Ostracoda</taxon>
        <taxon>Podocopa</taxon>
        <taxon>Podocopida</taxon>
        <taxon>Cytherocopina</taxon>
        <taxon>Cytheroidea</taxon>
        <taxon>Cytherideidae</taxon>
        <taxon>Cyprideis</taxon>
    </lineage>
</organism>
<gene>
    <name evidence="17" type="ORF">CTOB1V02_LOCUS9527</name>
</gene>
<dbReference type="PRINTS" id="PR00106">
    <property type="entry name" value="DNAPOLB"/>
</dbReference>
<keyword evidence="6" id="KW-0479">Metal-binding</keyword>
<dbReference type="GO" id="GO:0003682">
    <property type="term" value="F:chromatin binding"/>
    <property type="evidence" value="ECO:0007669"/>
    <property type="project" value="TreeGrafter"/>
</dbReference>
<dbReference type="GO" id="GO:0003887">
    <property type="term" value="F:DNA-directed DNA polymerase activity"/>
    <property type="evidence" value="ECO:0007669"/>
    <property type="project" value="UniProtKB-KW"/>
</dbReference>
<feature type="region of interest" description="Disordered" evidence="13">
    <location>
        <begin position="291"/>
        <end position="311"/>
    </location>
</feature>
<dbReference type="GO" id="GO:0005658">
    <property type="term" value="C:alpha DNA polymerase:primase complex"/>
    <property type="evidence" value="ECO:0007669"/>
    <property type="project" value="TreeGrafter"/>
</dbReference>
<keyword evidence="7" id="KW-0863">Zinc-finger</keyword>
<dbReference type="InterPro" id="IPR006133">
    <property type="entry name" value="DNA-dir_DNA_pol_B_exonuc"/>
</dbReference>
<dbReference type="InterPro" id="IPR043502">
    <property type="entry name" value="DNA/RNA_pol_sf"/>
</dbReference>
<dbReference type="SMART" id="SM00486">
    <property type="entry name" value="POLBc"/>
    <property type="match status" value="1"/>
</dbReference>
<dbReference type="Gene3D" id="3.30.420.10">
    <property type="entry name" value="Ribonuclease H-like superfamily/Ribonuclease H"/>
    <property type="match status" value="1"/>
</dbReference>
<feature type="domain" description="DNA-directed DNA polymerase family B multifunctional" evidence="14">
    <location>
        <begin position="256"/>
        <end position="704"/>
    </location>
</feature>
<evidence type="ECO:0000256" key="9">
    <source>
        <dbReference type="ARBA" id="ARBA00022932"/>
    </source>
</evidence>
<keyword evidence="11" id="KW-0539">Nucleus</keyword>
<evidence type="ECO:0000256" key="10">
    <source>
        <dbReference type="ARBA" id="ARBA00023125"/>
    </source>
</evidence>
<dbReference type="InterPro" id="IPR006134">
    <property type="entry name" value="DNA-dir_DNA_pol_B_multi_dom"/>
</dbReference>
<dbReference type="GO" id="GO:1902975">
    <property type="term" value="P:mitotic DNA replication initiation"/>
    <property type="evidence" value="ECO:0007669"/>
    <property type="project" value="InterPro"/>
</dbReference>
<keyword evidence="4 12" id="KW-0548">Nucleotidyltransferase</keyword>
<dbReference type="Pfam" id="PF03104">
    <property type="entry name" value="DNA_pol_B_exo1"/>
    <property type="match status" value="1"/>
</dbReference>
<dbReference type="InterPro" id="IPR045846">
    <property type="entry name" value="POLBc_alpha"/>
</dbReference>
<dbReference type="Gene3D" id="1.10.3200.20">
    <property type="entry name" value="DNA Polymerase alpha, zinc finger"/>
    <property type="match status" value="1"/>
</dbReference>
<dbReference type="InterPro" id="IPR042087">
    <property type="entry name" value="DNA_pol_B_thumb"/>
</dbReference>
<comment type="catalytic activity">
    <reaction evidence="12">
        <text>DNA(n) + a 2'-deoxyribonucleoside 5'-triphosphate = DNA(n+1) + diphosphate</text>
        <dbReference type="Rhea" id="RHEA:22508"/>
        <dbReference type="Rhea" id="RHEA-COMP:17339"/>
        <dbReference type="Rhea" id="RHEA-COMP:17340"/>
        <dbReference type="ChEBI" id="CHEBI:33019"/>
        <dbReference type="ChEBI" id="CHEBI:61560"/>
        <dbReference type="ChEBI" id="CHEBI:173112"/>
        <dbReference type="EC" id="2.7.7.7"/>
    </reaction>
</comment>
<evidence type="ECO:0000256" key="5">
    <source>
        <dbReference type="ARBA" id="ARBA00022705"/>
    </source>
</evidence>
<dbReference type="PANTHER" id="PTHR45861:SF1">
    <property type="entry name" value="DNA POLYMERASE ALPHA CATALYTIC SUBUNIT"/>
    <property type="match status" value="1"/>
</dbReference>
<dbReference type="EC" id="2.7.7.7" evidence="12"/>
<keyword evidence="5 12" id="KW-0235">DNA replication</keyword>
<evidence type="ECO:0000256" key="8">
    <source>
        <dbReference type="ARBA" id="ARBA00022833"/>
    </source>
</evidence>
<keyword evidence="10 12" id="KW-0238">DNA-binding</keyword>
<dbReference type="PROSITE" id="PS00116">
    <property type="entry name" value="DNA_POLYMERASE_B"/>
    <property type="match status" value="1"/>
</dbReference>
<dbReference type="Gene3D" id="1.10.132.60">
    <property type="entry name" value="DNA polymerase family B, C-terminal domain"/>
    <property type="match status" value="1"/>
</dbReference>
<dbReference type="Pfam" id="PF08996">
    <property type="entry name" value="zf-DNA_Pol"/>
    <property type="match status" value="1"/>
</dbReference>
<dbReference type="InterPro" id="IPR023211">
    <property type="entry name" value="DNA_pol_palm_dom_sf"/>
</dbReference>
<keyword evidence="3 12" id="KW-0808">Transferase</keyword>
<dbReference type="PANTHER" id="PTHR45861">
    <property type="entry name" value="DNA POLYMERASE ALPHA CATALYTIC SUBUNIT"/>
    <property type="match status" value="1"/>
</dbReference>
<dbReference type="InterPro" id="IPR012337">
    <property type="entry name" value="RNaseH-like_sf"/>
</dbReference>
<keyword evidence="9 12" id="KW-0239">DNA-directed DNA polymerase</keyword>
<evidence type="ECO:0000256" key="11">
    <source>
        <dbReference type="ARBA" id="ARBA00023242"/>
    </source>
</evidence>